<feature type="domain" description="Transcription activator GCR1-like" evidence="2">
    <location>
        <begin position="686"/>
        <end position="766"/>
    </location>
</feature>
<dbReference type="Pfam" id="PF16787">
    <property type="entry name" value="NDC10_II"/>
    <property type="match status" value="1"/>
</dbReference>
<dbReference type="EMBL" id="SDIL01000009">
    <property type="protein sequence ID" value="RXK41371.1"/>
    <property type="molecule type" value="Genomic_DNA"/>
</dbReference>
<accession>A0A4Q1BTH3</accession>
<evidence type="ECO:0008006" key="6">
    <source>
        <dbReference type="Google" id="ProtNLM"/>
    </source>
</evidence>
<dbReference type="InterPro" id="IPR052146">
    <property type="entry name" value="HOT1"/>
</dbReference>
<reference evidence="4 5" key="1">
    <citation type="submission" date="2016-06" db="EMBL/GenBank/DDBJ databases">
        <title>Evolution of pathogenesis and genome organization in the Tremellales.</title>
        <authorList>
            <person name="Cuomo C."/>
            <person name="Litvintseva A."/>
            <person name="Heitman J."/>
            <person name="Chen Y."/>
            <person name="Sun S."/>
            <person name="Springer D."/>
            <person name="Dromer F."/>
            <person name="Young S."/>
            <person name="Zeng Q."/>
            <person name="Chapman S."/>
            <person name="Gujja S."/>
            <person name="Saif S."/>
            <person name="Birren B."/>
        </authorList>
    </citation>
    <scope>NUCLEOTIDE SEQUENCE [LARGE SCALE GENOMIC DNA]</scope>
    <source>
        <strain evidence="4 5">ATCC 28783</strain>
    </source>
</reference>
<dbReference type="InterPro" id="IPR022210">
    <property type="entry name" value="TF_GCR1-like"/>
</dbReference>
<dbReference type="Proteomes" id="UP000289152">
    <property type="component" value="Unassembled WGS sequence"/>
</dbReference>
<organism evidence="4 5">
    <name type="scientific">Tremella mesenterica</name>
    <name type="common">Jelly fungus</name>
    <dbReference type="NCBI Taxonomy" id="5217"/>
    <lineage>
        <taxon>Eukaryota</taxon>
        <taxon>Fungi</taxon>
        <taxon>Dikarya</taxon>
        <taxon>Basidiomycota</taxon>
        <taxon>Agaricomycotina</taxon>
        <taxon>Tremellomycetes</taxon>
        <taxon>Tremellales</taxon>
        <taxon>Tremellaceae</taxon>
        <taxon>Tremella</taxon>
    </lineage>
</organism>
<dbReference type="OrthoDB" id="2576290at2759"/>
<dbReference type="AlphaFoldDB" id="A0A4Q1BTH3"/>
<dbReference type="STRING" id="5217.A0A4Q1BTH3"/>
<evidence type="ECO:0000259" key="2">
    <source>
        <dbReference type="Pfam" id="PF12550"/>
    </source>
</evidence>
<evidence type="ECO:0000256" key="1">
    <source>
        <dbReference type="SAM" id="MobiDB-lite"/>
    </source>
</evidence>
<dbReference type="Pfam" id="PF12550">
    <property type="entry name" value="GCR1_C"/>
    <property type="match status" value="1"/>
</dbReference>
<dbReference type="Gene3D" id="1.10.443.20">
    <property type="entry name" value="Centromere DNA-binding protein complex CBF3 subunit, domain 2"/>
    <property type="match status" value="1"/>
</dbReference>
<dbReference type="VEuPathDB" id="FungiDB:TREMEDRAFT_26069"/>
<evidence type="ECO:0000259" key="3">
    <source>
        <dbReference type="Pfam" id="PF16787"/>
    </source>
</evidence>
<dbReference type="GO" id="GO:0000978">
    <property type="term" value="F:RNA polymerase II cis-regulatory region sequence-specific DNA binding"/>
    <property type="evidence" value="ECO:0007669"/>
    <property type="project" value="TreeGrafter"/>
</dbReference>
<sequence length="792" mass="90175">MSRQNRLNATIHDEIADCWNTSDNWREDFGELEKMSNASSTQAHYQVRIRRWQEWCQRMKFSTGDTVTPEYALRWIYTQVLFYPNNRTDTSKRQRQSTPEQAETSIAGAREASSDLLPAYSIEDVETSLDTLEESQLRALDVVEDLTRGGKVPTTTARESVLLKLSRMTQSLASIKLHVAALVSLWKQQKYKGMNSHPHPRSAAMKSLLLVLRRVDEQTKREMFIDKTSNTIFDGYQSRKQIEDCFSAYVSRNTEQGLRDAVAHALGLYVLYRGDNQRGMELSDLAYTVWDNEGPTPMLVVVCVSRRGKVNKHGKVEYSGLIRNKDVFMCPVGILAVYLFQAGSLGDNGFPNLASRETWYNDKLLQHSIYSRTDQLTYKAQYDSITQALKSAQVNTGKKTHINRAGGAQLAESEGVSAQDIARAGHWNQDVLENVYLGHMPRSVLRALAGFKPYGSQDYYLPRDIPVPDTLQRMVFPSLEKWEMDLSLRQGDAIDRQAMTFVQLLKHLRKVFFQDICAWRQKYPELYLWSHSLFQNDEFKQWEACYFDTCSLRTNSHDRRLAEAMPQLASTLSAHFMKQTQDSSEIHHKLSSLITTAQNQDVSLNLNQQQLSRILVALSQPITLPSILQGIEITAGETPVQSETTSRALQATVMLENIPTSSTAAEGTALPPSTIVNQPRAVLTPFSLLRTLRTVNQVWEEYTTGLNGKPSAKMMYENPQHHWGVGGDTERRFWNRRLVIINQIKLMAQTRSITEDEAARDLDAFRVRQRPSSLNALHDTLKGMSESEKLRL</sequence>
<evidence type="ECO:0000313" key="4">
    <source>
        <dbReference type="EMBL" id="RXK41371.1"/>
    </source>
</evidence>
<dbReference type="PANTHER" id="PTHR37784">
    <property type="entry name" value="PROTEIN MSN1"/>
    <property type="match status" value="1"/>
</dbReference>
<comment type="caution">
    <text evidence="4">The sequence shown here is derived from an EMBL/GenBank/DDBJ whole genome shotgun (WGS) entry which is preliminary data.</text>
</comment>
<gene>
    <name evidence="4" type="ORF">M231_01276</name>
</gene>
<dbReference type="InterPro" id="IPR038279">
    <property type="entry name" value="Ndc10_dom2_sf"/>
</dbReference>
<dbReference type="InParanoid" id="A0A4Q1BTH3"/>
<evidence type="ECO:0000313" key="5">
    <source>
        <dbReference type="Proteomes" id="UP000289152"/>
    </source>
</evidence>
<protein>
    <recommendedName>
        <fullName evidence="6">Ndc10 domain-containing protein</fullName>
    </recommendedName>
</protein>
<dbReference type="InterPro" id="IPR011010">
    <property type="entry name" value="DNA_brk_join_enz"/>
</dbReference>
<dbReference type="GO" id="GO:0060963">
    <property type="term" value="P:positive regulation of ribosomal protein gene transcription by RNA polymerase II"/>
    <property type="evidence" value="ECO:0007669"/>
    <property type="project" value="TreeGrafter"/>
</dbReference>
<dbReference type="InterPro" id="IPR031872">
    <property type="entry name" value="NDC10_II"/>
</dbReference>
<dbReference type="SUPFAM" id="SSF56349">
    <property type="entry name" value="DNA breaking-rejoining enzymes"/>
    <property type="match status" value="1"/>
</dbReference>
<keyword evidence="5" id="KW-1185">Reference proteome</keyword>
<name>A0A4Q1BTH3_TREME</name>
<feature type="region of interest" description="Disordered" evidence="1">
    <location>
        <begin position="88"/>
        <end position="109"/>
    </location>
</feature>
<proteinExistence type="predicted"/>
<dbReference type="GO" id="GO:0000981">
    <property type="term" value="F:DNA-binding transcription factor activity, RNA polymerase II-specific"/>
    <property type="evidence" value="ECO:0007669"/>
    <property type="project" value="TreeGrafter"/>
</dbReference>
<feature type="domain" description="Ndc10" evidence="3">
    <location>
        <begin position="192"/>
        <end position="540"/>
    </location>
</feature>
<dbReference type="PANTHER" id="PTHR37784:SF2">
    <property type="entry name" value="HIGH-OSMOLARITY-INDUCED TRANSCRIPTION PROTEIN 1"/>
    <property type="match status" value="1"/>
</dbReference>